<dbReference type="EMBL" id="JBBKAM010000002">
    <property type="protein sequence ID" value="MEJ8641902.1"/>
    <property type="molecule type" value="Genomic_DNA"/>
</dbReference>
<accession>A0ABU8U237</accession>
<dbReference type="Gene3D" id="3.40.50.1820">
    <property type="entry name" value="alpha/beta hydrolase"/>
    <property type="match status" value="1"/>
</dbReference>
<protein>
    <recommendedName>
        <fullName evidence="4">Xaa-Pro dipeptidyl-peptidase-like domain-containing protein</fullName>
    </recommendedName>
</protein>
<evidence type="ECO:0000313" key="3">
    <source>
        <dbReference type="Proteomes" id="UP001382904"/>
    </source>
</evidence>
<dbReference type="Proteomes" id="UP001382904">
    <property type="component" value="Unassembled WGS sequence"/>
</dbReference>
<proteinExistence type="predicted"/>
<feature type="region of interest" description="Disordered" evidence="1">
    <location>
        <begin position="38"/>
        <end position="63"/>
    </location>
</feature>
<evidence type="ECO:0008006" key="4">
    <source>
        <dbReference type="Google" id="ProtNLM"/>
    </source>
</evidence>
<feature type="compositionally biased region" description="Low complexity" evidence="1">
    <location>
        <begin position="44"/>
        <end position="63"/>
    </location>
</feature>
<dbReference type="InterPro" id="IPR029058">
    <property type="entry name" value="AB_hydrolase_fold"/>
</dbReference>
<evidence type="ECO:0000313" key="2">
    <source>
        <dbReference type="EMBL" id="MEJ8641902.1"/>
    </source>
</evidence>
<keyword evidence="3" id="KW-1185">Reference proteome</keyword>
<gene>
    <name evidence="2" type="ORF">WKI68_11350</name>
</gene>
<organism evidence="2 3">
    <name type="scientific">Streptomyces caledonius</name>
    <dbReference type="NCBI Taxonomy" id="3134107"/>
    <lineage>
        <taxon>Bacteria</taxon>
        <taxon>Bacillati</taxon>
        <taxon>Actinomycetota</taxon>
        <taxon>Actinomycetes</taxon>
        <taxon>Kitasatosporales</taxon>
        <taxon>Streptomycetaceae</taxon>
        <taxon>Streptomyces</taxon>
    </lineage>
</organism>
<sequence>MDSYGGPCAQDVSAEPRRWQARQWWADQGFAVVTVDNRGTANVSPPTRTPCTAASPTSPSTTR</sequence>
<dbReference type="SUPFAM" id="SSF53474">
    <property type="entry name" value="alpha/beta-Hydrolases"/>
    <property type="match status" value="1"/>
</dbReference>
<comment type="caution">
    <text evidence="2">The sequence shown here is derived from an EMBL/GenBank/DDBJ whole genome shotgun (WGS) entry which is preliminary data.</text>
</comment>
<reference evidence="2 3" key="1">
    <citation type="submission" date="2024-03" db="EMBL/GenBank/DDBJ databases">
        <title>Novel Streptomyces species of biotechnological and ecological value are a feature of Machair soil.</title>
        <authorList>
            <person name="Prole J.R."/>
            <person name="Goodfellow M."/>
            <person name="Allenby N."/>
            <person name="Ward A.C."/>
        </authorList>
    </citation>
    <scope>NUCLEOTIDE SEQUENCE [LARGE SCALE GENOMIC DNA]</scope>
    <source>
        <strain evidence="2 3">MS1.HAVA.3</strain>
    </source>
</reference>
<evidence type="ECO:0000256" key="1">
    <source>
        <dbReference type="SAM" id="MobiDB-lite"/>
    </source>
</evidence>
<name>A0ABU8U237_9ACTN</name>